<evidence type="ECO:0000313" key="1">
    <source>
        <dbReference type="EMBL" id="KAJ4705382.1"/>
    </source>
</evidence>
<gene>
    <name evidence="1" type="ORF">OWV82_022168</name>
</gene>
<dbReference type="EMBL" id="CM051405">
    <property type="protein sequence ID" value="KAJ4705382.1"/>
    <property type="molecule type" value="Genomic_DNA"/>
</dbReference>
<proteinExistence type="predicted"/>
<evidence type="ECO:0000313" key="2">
    <source>
        <dbReference type="Proteomes" id="UP001164539"/>
    </source>
</evidence>
<protein>
    <submittedName>
        <fullName evidence="1">Uncharacterized protein</fullName>
    </submittedName>
</protein>
<dbReference type="Proteomes" id="UP001164539">
    <property type="component" value="Chromosome 12"/>
</dbReference>
<keyword evidence="2" id="KW-1185">Reference proteome</keyword>
<name>A0ACC1X221_MELAZ</name>
<comment type="caution">
    <text evidence="1">The sequence shown here is derived from an EMBL/GenBank/DDBJ whole genome shotgun (WGS) entry which is preliminary data.</text>
</comment>
<organism evidence="1 2">
    <name type="scientific">Melia azedarach</name>
    <name type="common">Chinaberry tree</name>
    <dbReference type="NCBI Taxonomy" id="155640"/>
    <lineage>
        <taxon>Eukaryota</taxon>
        <taxon>Viridiplantae</taxon>
        <taxon>Streptophyta</taxon>
        <taxon>Embryophyta</taxon>
        <taxon>Tracheophyta</taxon>
        <taxon>Spermatophyta</taxon>
        <taxon>Magnoliopsida</taxon>
        <taxon>eudicotyledons</taxon>
        <taxon>Gunneridae</taxon>
        <taxon>Pentapetalae</taxon>
        <taxon>rosids</taxon>
        <taxon>malvids</taxon>
        <taxon>Sapindales</taxon>
        <taxon>Meliaceae</taxon>
        <taxon>Melia</taxon>
    </lineage>
</organism>
<sequence>YFVTASDIFNIFLNLHHLILLLWSSSHTNAATLRQLILNGVVSDSNSGLLIPKINKRTAPHVQMILPRNESPDFPSHPSINLEHQRYNPTGLILGQRNSIVRRHRHRVSVHIRRPDVYFLVALISSRQRSAVGDLLVTISSIEVELIVVDADFVIRVTGRDGDLKAGGEEVGIGDVEDVNGGVLEDELRLSGTKNGPNKKNSDESDEEEDEDASDDFAEDYTAFVAMMAAVFG</sequence>
<feature type="non-terminal residue" evidence="1">
    <location>
        <position position="1"/>
    </location>
</feature>
<accession>A0ACC1X221</accession>
<reference evidence="1 2" key="1">
    <citation type="journal article" date="2023" name="Science">
        <title>Complex scaffold remodeling in plant triterpene biosynthesis.</title>
        <authorList>
            <person name="De La Pena R."/>
            <person name="Hodgson H."/>
            <person name="Liu J.C."/>
            <person name="Stephenson M.J."/>
            <person name="Martin A.C."/>
            <person name="Owen C."/>
            <person name="Harkess A."/>
            <person name="Leebens-Mack J."/>
            <person name="Jimenez L.E."/>
            <person name="Osbourn A."/>
            <person name="Sattely E.S."/>
        </authorList>
    </citation>
    <scope>NUCLEOTIDE SEQUENCE [LARGE SCALE GENOMIC DNA]</scope>
    <source>
        <strain evidence="2">cv. JPN11</strain>
        <tissue evidence="1">Leaf</tissue>
    </source>
</reference>